<evidence type="ECO:0000313" key="3">
    <source>
        <dbReference type="EMBL" id="GAX13682.1"/>
    </source>
</evidence>
<evidence type="ECO:0000313" key="4">
    <source>
        <dbReference type="Proteomes" id="UP000198406"/>
    </source>
</evidence>
<comment type="caution">
    <text evidence="3">The sequence shown here is derived from an EMBL/GenBank/DDBJ whole genome shotgun (WGS) entry which is preliminary data.</text>
</comment>
<evidence type="ECO:0000259" key="2">
    <source>
        <dbReference type="PROSITE" id="PS50011"/>
    </source>
</evidence>
<name>A0A1Z5JIL2_FISSO</name>
<dbReference type="InParanoid" id="A0A1Z5JIL2"/>
<dbReference type="SUPFAM" id="SSF56112">
    <property type="entry name" value="Protein kinase-like (PK-like)"/>
    <property type="match status" value="1"/>
</dbReference>
<organism evidence="3 4">
    <name type="scientific">Fistulifera solaris</name>
    <name type="common">Oleaginous diatom</name>
    <dbReference type="NCBI Taxonomy" id="1519565"/>
    <lineage>
        <taxon>Eukaryota</taxon>
        <taxon>Sar</taxon>
        <taxon>Stramenopiles</taxon>
        <taxon>Ochrophyta</taxon>
        <taxon>Bacillariophyta</taxon>
        <taxon>Bacillariophyceae</taxon>
        <taxon>Bacillariophycidae</taxon>
        <taxon>Naviculales</taxon>
        <taxon>Naviculaceae</taxon>
        <taxon>Fistulifera</taxon>
    </lineage>
</organism>
<protein>
    <recommendedName>
        <fullName evidence="2">Protein kinase domain-containing protein</fullName>
    </recommendedName>
</protein>
<sequence>MSGVNINPILNDLIRSATEMFEWDKKENAWRCNQCPESDVPVRFNNHLALKKHIKKHKGICAQGCEFDWGKTPGTLFRFQSNGPDINCRVCGLILENSKDSLLKHALDEHGDVGVGPWLIEPYLKKANVDKNNSHLKIDGQAMVRDLHGYAHVDEHSMATRHGANATNDNVKEGYFGIPVNVNCPDPRSESEQLGFSLPISPACVSSPEARKDEAFSDAPSSSPCKKTLFSRPNFTRNNFNRIASCDNLAQLLRSSDNSDDNDLADKLDTSSSSALNITSSSIPRSAGLEESNLKNDSNAEFEQPLQPRTPLSVIANGQDRQSTSSVKRKPALPAHIVATGAALNEKLLLHVFSFLSLSEITTTASAVCTSWSDAALTATCSLMCSILNFPDDDELNGEYPSAASSLVLEKGWDDLTRLFPWGRYLSGGASKAVYRVHNKFTNRAEAVSVMDFDTITHTKTILAELLVSWKLSSLTRLGICPNFVTIREVFTCGHPPPSDWGTAEEEAKLGDAFDPGMSYKPPSKPKKSYPGRFVFIRMDLCNQGDAEAFLKNQTGESVDSLVARSFIFQVAFALHVAGAKFSVKHYDEKLLNVFLHAPEVKRNLVLRYGLGSRTFALNMPPGQAIIAKIADYGTADIRPESNGEPVTAAQFTTIENTPPDFMILGDRAQQGPAHDCFGLGLCMLHLFTGHAPYEEILKSVKCPSNLEKRLRNIWENKNDGNYTVIRSVILSDVEEDEDGNVVSGEPDERVYHTLYRFLVLFGIPDLKFKRKRGPKVWVAIQQLLVEQGEGPDAKTYRKHCKKFSILEGQNFYIKRARKSLESMDGGLELLFELCSFDPSTRATALDVLNSRFMAALVENENSLYDPEDTVHSFTSF</sequence>
<proteinExistence type="predicted"/>
<reference evidence="3 4" key="1">
    <citation type="journal article" date="2015" name="Plant Cell">
        <title>Oil accumulation by the oleaginous diatom Fistulifera solaris as revealed by the genome and transcriptome.</title>
        <authorList>
            <person name="Tanaka T."/>
            <person name="Maeda Y."/>
            <person name="Veluchamy A."/>
            <person name="Tanaka M."/>
            <person name="Abida H."/>
            <person name="Marechal E."/>
            <person name="Bowler C."/>
            <person name="Muto M."/>
            <person name="Sunaga Y."/>
            <person name="Tanaka M."/>
            <person name="Yoshino T."/>
            <person name="Taniguchi T."/>
            <person name="Fukuda Y."/>
            <person name="Nemoto M."/>
            <person name="Matsumoto M."/>
            <person name="Wong P.S."/>
            <person name="Aburatani S."/>
            <person name="Fujibuchi W."/>
        </authorList>
    </citation>
    <scope>NUCLEOTIDE SEQUENCE [LARGE SCALE GENOMIC DNA]</scope>
    <source>
        <strain evidence="3 4">JPCC DA0580</strain>
    </source>
</reference>
<accession>A0A1Z5JIL2</accession>
<dbReference type="Proteomes" id="UP000198406">
    <property type="component" value="Unassembled WGS sequence"/>
</dbReference>
<dbReference type="Gene3D" id="1.10.510.10">
    <property type="entry name" value="Transferase(Phosphotransferase) domain 1"/>
    <property type="match status" value="1"/>
</dbReference>
<dbReference type="GO" id="GO:0072354">
    <property type="term" value="F:histone H3T3 kinase activity"/>
    <property type="evidence" value="ECO:0007669"/>
    <property type="project" value="TreeGrafter"/>
</dbReference>
<feature type="compositionally biased region" description="Low complexity" evidence="1">
    <location>
        <begin position="270"/>
        <end position="282"/>
    </location>
</feature>
<dbReference type="InterPro" id="IPR000719">
    <property type="entry name" value="Prot_kinase_dom"/>
</dbReference>
<dbReference type="AlphaFoldDB" id="A0A1Z5JIL2"/>
<dbReference type="InterPro" id="IPR011009">
    <property type="entry name" value="Kinase-like_dom_sf"/>
</dbReference>
<dbReference type="PROSITE" id="PS50011">
    <property type="entry name" value="PROTEIN_KINASE_DOM"/>
    <property type="match status" value="1"/>
</dbReference>
<dbReference type="Pfam" id="PF00069">
    <property type="entry name" value="Pkinase"/>
    <property type="match status" value="1"/>
</dbReference>
<dbReference type="GO" id="GO:0005737">
    <property type="term" value="C:cytoplasm"/>
    <property type="evidence" value="ECO:0007669"/>
    <property type="project" value="TreeGrafter"/>
</dbReference>
<evidence type="ECO:0000256" key="1">
    <source>
        <dbReference type="SAM" id="MobiDB-lite"/>
    </source>
</evidence>
<dbReference type="SMART" id="SM00220">
    <property type="entry name" value="S_TKc"/>
    <property type="match status" value="1"/>
</dbReference>
<gene>
    <name evidence="3" type="ORF">FisN_2HuN35</name>
</gene>
<dbReference type="PANTHER" id="PTHR24419:SF18">
    <property type="entry name" value="SERINE_THREONINE-PROTEIN KINASE HASPIN"/>
    <property type="match status" value="1"/>
</dbReference>
<dbReference type="GO" id="GO:0005634">
    <property type="term" value="C:nucleus"/>
    <property type="evidence" value="ECO:0007669"/>
    <property type="project" value="TreeGrafter"/>
</dbReference>
<dbReference type="GO" id="GO:0000278">
    <property type="term" value="P:mitotic cell cycle"/>
    <property type="evidence" value="ECO:0007669"/>
    <property type="project" value="TreeGrafter"/>
</dbReference>
<dbReference type="GO" id="GO:0035556">
    <property type="term" value="P:intracellular signal transduction"/>
    <property type="evidence" value="ECO:0007669"/>
    <property type="project" value="TreeGrafter"/>
</dbReference>
<feature type="domain" description="Protein kinase" evidence="2">
    <location>
        <begin position="420"/>
        <end position="854"/>
    </location>
</feature>
<feature type="region of interest" description="Disordered" evidence="1">
    <location>
        <begin position="257"/>
        <end position="328"/>
    </location>
</feature>
<dbReference type="OrthoDB" id="194690at2759"/>
<dbReference type="GO" id="GO:0005524">
    <property type="term" value="F:ATP binding"/>
    <property type="evidence" value="ECO:0007669"/>
    <property type="project" value="InterPro"/>
</dbReference>
<dbReference type="EMBL" id="BDSP01000072">
    <property type="protein sequence ID" value="GAX13682.1"/>
    <property type="molecule type" value="Genomic_DNA"/>
</dbReference>
<keyword evidence="4" id="KW-1185">Reference proteome</keyword>
<dbReference type="Gene3D" id="1.20.1280.50">
    <property type="match status" value="1"/>
</dbReference>
<dbReference type="PANTHER" id="PTHR24419">
    <property type="entry name" value="INTERLEUKIN-1 RECEPTOR-ASSOCIATED KINASE"/>
    <property type="match status" value="1"/>
</dbReference>